<evidence type="ECO:0000256" key="2">
    <source>
        <dbReference type="ARBA" id="ARBA00023125"/>
    </source>
</evidence>
<gene>
    <name evidence="5" type="ORF">GCM10010502_34460</name>
</gene>
<evidence type="ECO:0000259" key="4">
    <source>
        <dbReference type="SMART" id="SM00418"/>
    </source>
</evidence>
<dbReference type="InterPro" id="IPR051011">
    <property type="entry name" value="Metal_resp_trans_reg"/>
</dbReference>
<evidence type="ECO:0000313" key="5">
    <source>
        <dbReference type="EMBL" id="GGU79728.1"/>
    </source>
</evidence>
<evidence type="ECO:0000256" key="1">
    <source>
        <dbReference type="ARBA" id="ARBA00023015"/>
    </source>
</evidence>
<dbReference type="Gene3D" id="1.10.10.10">
    <property type="entry name" value="Winged helix-like DNA-binding domain superfamily/Winged helix DNA-binding domain"/>
    <property type="match status" value="1"/>
</dbReference>
<sequence length="297" mass="31780">MTRLILSSASLAKTRILDEPEELVEALLALELLAAGRGGSEFAPWRAQAVAALGTRALFKLTSMLHSLPDVYDIVRGAGGPDGPTDGQPGDSSWRVVKDVREFHRRAIAPYWHRIGGRLAIDRAARGQIMLSGGMEKVLSTLHPSVHWESPHLDVPGPDVEWRLGDGGLLLAPSLFLHSRAPVLLIDPSGAGTPVLVYPIPVKQKWLTAMWNEESARDVAALGALLGRTRAAVLRALTDSCSTTELGHRVGISVAAASQHAAILRSAGLVTTLRSFNTVTHTLTPLGNALLHEELIA</sequence>
<keyword evidence="1" id="KW-0805">Transcription regulation</keyword>
<accession>A0A8H9HTD4</accession>
<dbReference type="InterPro" id="IPR036388">
    <property type="entry name" value="WH-like_DNA-bd_sf"/>
</dbReference>
<dbReference type="PANTHER" id="PTHR43132">
    <property type="entry name" value="ARSENICAL RESISTANCE OPERON REPRESSOR ARSR-RELATED"/>
    <property type="match status" value="1"/>
</dbReference>
<dbReference type="GO" id="GO:0003700">
    <property type="term" value="F:DNA-binding transcription factor activity"/>
    <property type="evidence" value="ECO:0007669"/>
    <property type="project" value="InterPro"/>
</dbReference>
<reference evidence="5" key="2">
    <citation type="submission" date="2020-09" db="EMBL/GenBank/DDBJ databases">
        <authorList>
            <person name="Sun Q."/>
            <person name="Ohkuma M."/>
        </authorList>
    </citation>
    <scope>NUCLEOTIDE SEQUENCE</scope>
    <source>
        <strain evidence="5">JCM 4434</strain>
    </source>
</reference>
<keyword evidence="2" id="KW-0238">DNA-binding</keyword>
<comment type="caution">
    <text evidence="5">The sequence shown here is derived from an EMBL/GenBank/DDBJ whole genome shotgun (WGS) entry which is preliminary data.</text>
</comment>
<dbReference type="InterPro" id="IPR001845">
    <property type="entry name" value="HTH_ArsR_DNA-bd_dom"/>
</dbReference>
<proteinExistence type="predicted"/>
<dbReference type="SUPFAM" id="SSF46785">
    <property type="entry name" value="Winged helix' DNA-binding domain"/>
    <property type="match status" value="1"/>
</dbReference>
<evidence type="ECO:0000256" key="3">
    <source>
        <dbReference type="ARBA" id="ARBA00023163"/>
    </source>
</evidence>
<dbReference type="CDD" id="cd00090">
    <property type="entry name" value="HTH_ARSR"/>
    <property type="match status" value="1"/>
</dbReference>
<feature type="domain" description="HTH arsR-type" evidence="4">
    <location>
        <begin position="220"/>
        <end position="291"/>
    </location>
</feature>
<dbReference type="GO" id="GO:0003677">
    <property type="term" value="F:DNA binding"/>
    <property type="evidence" value="ECO:0007669"/>
    <property type="project" value="UniProtKB-KW"/>
</dbReference>
<dbReference type="AlphaFoldDB" id="A0A8H9HTD4"/>
<organism evidence="5 6">
    <name type="scientific">Kitasatospora aureofaciens</name>
    <name type="common">Streptomyces aureofaciens</name>
    <dbReference type="NCBI Taxonomy" id="1894"/>
    <lineage>
        <taxon>Bacteria</taxon>
        <taxon>Bacillati</taxon>
        <taxon>Actinomycetota</taxon>
        <taxon>Actinomycetes</taxon>
        <taxon>Kitasatosporales</taxon>
        <taxon>Streptomycetaceae</taxon>
        <taxon>Kitasatospora</taxon>
    </lineage>
</organism>
<dbReference type="SMART" id="SM00418">
    <property type="entry name" value="HTH_ARSR"/>
    <property type="match status" value="1"/>
</dbReference>
<dbReference type="EMBL" id="BMUB01000007">
    <property type="protein sequence ID" value="GGU79728.1"/>
    <property type="molecule type" value="Genomic_DNA"/>
</dbReference>
<name>A0A8H9HTD4_KITAU</name>
<protein>
    <recommendedName>
        <fullName evidence="4">HTH arsR-type domain-containing protein</fullName>
    </recommendedName>
</protein>
<dbReference type="InterPro" id="IPR011991">
    <property type="entry name" value="ArsR-like_HTH"/>
</dbReference>
<reference evidence="5" key="1">
    <citation type="journal article" date="2014" name="Int. J. Syst. Evol. Microbiol.">
        <title>Complete genome sequence of Corynebacterium casei LMG S-19264T (=DSM 44701T), isolated from a smear-ripened cheese.</title>
        <authorList>
            <consortium name="US DOE Joint Genome Institute (JGI-PGF)"/>
            <person name="Walter F."/>
            <person name="Albersmeier A."/>
            <person name="Kalinowski J."/>
            <person name="Ruckert C."/>
        </authorList>
    </citation>
    <scope>NUCLEOTIDE SEQUENCE</scope>
    <source>
        <strain evidence="5">JCM 4434</strain>
    </source>
</reference>
<dbReference type="Proteomes" id="UP000610124">
    <property type="component" value="Unassembled WGS sequence"/>
</dbReference>
<dbReference type="PANTHER" id="PTHR43132:SF8">
    <property type="entry name" value="HTH-TYPE TRANSCRIPTIONAL REGULATOR KMTR"/>
    <property type="match status" value="1"/>
</dbReference>
<dbReference type="InterPro" id="IPR036390">
    <property type="entry name" value="WH_DNA-bd_sf"/>
</dbReference>
<keyword evidence="3" id="KW-0804">Transcription</keyword>
<evidence type="ECO:0000313" key="6">
    <source>
        <dbReference type="Proteomes" id="UP000610124"/>
    </source>
</evidence>